<dbReference type="PATRIC" id="fig|1433289.7.peg.2175"/>
<accession>A0A0E2Q0I4</accession>
<protein>
    <submittedName>
        <fullName evidence="1">Superoxide dismutase</fullName>
    </submittedName>
</protein>
<sequence length="120" mass="14903">MYQVVEMKGDMEPWWFLEGWQEDIISTKEFENFYDALKYYKKLWFAMEEILPSYISRSSVMTAFWDQEDKHWCEECDEYLQVYRSIALLYDWQEIPEEKHRPGYEKQNDLPNHAHCRIKR</sequence>
<name>A0A0E2Q0I4_STRTR</name>
<organism evidence="1 2">
    <name type="scientific">Streptococcus thermophilus M17PTZA496</name>
    <dbReference type="NCBI Taxonomy" id="1433289"/>
    <lineage>
        <taxon>Bacteria</taxon>
        <taxon>Bacillati</taxon>
        <taxon>Bacillota</taxon>
        <taxon>Bacilli</taxon>
        <taxon>Lactobacillales</taxon>
        <taxon>Streptococcaceae</taxon>
        <taxon>Streptococcus</taxon>
    </lineage>
</organism>
<dbReference type="HOGENOM" id="CLU_146759_0_0_9"/>
<dbReference type="RefSeq" id="WP_023909982.1">
    <property type="nucleotide sequence ID" value="NZ_CM002372.1"/>
</dbReference>
<comment type="caution">
    <text evidence="1">The sequence shown here is derived from an EMBL/GenBank/DDBJ whole genome shotgun (WGS) entry which is preliminary data.</text>
</comment>
<evidence type="ECO:0000313" key="1">
    <source>
        <dbReference type="EMBL" id="ETW88110.1"/>
    </source>
</evidence>
<dbReference type="Proteomes" id="UP000024559">
    <property type="component" value="Chromosome"/>
</dbReference>
<dbReference type="AlphaFoldDB" id="A0A0E2Q0I4"/>
<evidence type="ECO:0000313" key="2">
    <source>
        <dbReference type="Proteomes" id="UP000024559"/>
    </source>
</evidence>
<dbReference type="Pfam" id="PF06279">
    <property type="entry name" value="DUF1033"/>
    <property type="match status" value="1"/>
</dbReference>
<dbReference type="InterPro" id="IPR010434">
    <property type="entry name" value="DUF1033"/>
</dbReference>
<proteinExistence type="predicted"/>
<gene>
    <name evidence="1" type="ORF">X841_10475</name>
</gene>
<reference evidence="2" key="1">
    <citation type="submission" date="2013-12" db="EMBL/GenBank/DDBJ databases">
        <title>Genome sequences of Streptococcus thermophilus strains MTH17CL396 and M17PTZA496 isolated from Fontina cheese in Valle d'Aosta region (Italy).</title>
        <authorList>
            <person name="Treu L."/>
            <person name="Giacomini A."/>
            <person name="Corich V."/>
            <person name="Vendramin V."/>
            <person name="Bovo B."/>
        </authorList>
    </citation>
    <scope>NUCLEOTIDE SEQUENCE [LARGE SCALE GENOMIC DNA]</scope>
    <source>
        <strain evidence="2">M17PTZA496</strain>
    </source>
</reference>
<dbReference type="EMBL" id="AZJT01000069">
    <property type="protein sequence ID" value="ETW88110.1"/>
    <property type="molecule type" value="Genomic_DNA"/>
</dbReference>